<dbReference type="Gene3D" id="3.40.50.880">
    <property type="match status" value="1"/>
</dbReference>
<dbReference type="OrthoDB" id="9769144at2"/>
<keyword evidence="2" id="KW-1133">Transmembrane helix</keyword>
<organism evidence="4 5">
    <name type="scientific">Chondromyces crocatus</name>
    <dbReference type="NCBI Taxonomy" id="52"/>
    <lineage>
        <taxon>Bacteria</taxon>
        <taxon>Pseudomonadati</taxon>
        <taxon>Myxococcota</taxon>
        <taxon>Polyangia</taxon>
        <taxon>Polyangiales</taxon>
        <taxon>Polyangiaceae</taxon>
        <taxon>Chondromyces</taxon>
    </lineage>
</organism>
<dbReference type="EMBL" id="CP012159">
    <property type="protein sequence ID" value="AKT39200.1"/>
    <property type="molecule type" value="Genomic_DNA"/>
</dbReference>
<dbReference type="Proteomes" id="UP000067626">
    <property type="component" value="Chromosome"/>
</dbReference>
<dbReference type="InterPro" id="IPR029062">
    <property type="entry name" value="Class_I_gatase-like"/>
</dbReference>
<feature type="transmembrane region" description="Helical" evidence="2">
    <location>
        <begin position="12"/>
        <end position="32"/>
    </location>
</feature>
<keyword evidence="2" id="KW-0472">Membrane</keyword>
<dbReference type="InterPro" id="IPR036465">
    <property type="entry name" value="vWFA_dom_sf"/>
</dbReference>
<name>A0A0K1EEA7_CHOCO</name>
<reference evidence="4 5" key="1">
    <citation type="submission" date="2015-07" db="EMBL/GenBank/DDBJ databases">
        <title>Genome analysis of myxobacterium Chondromyces crocatus Cm c5 reveals a high potential for natural compound synthesis and the genetic basis for the loss of fruiting body formation.</title>
        <authorList>
            <person name="Zaburannyi N."/>
            <person name="Bunk B."/>
            <person name="Maier J."/>
            <person name="Overmann J."/>
            <person name="Mueller R."/>
        </authorList>
    </citation>
    <scope>NUCLEOTIDE SEQUENCE [LARGE SCALE GENOMIC DNA]</scope>
    <source>
        <strain evidence="4 5">Cm c5</strain>
    </source>
</reference>
<evidence type="ECO:0000256" key="1">
    <source>
        <dbReference type="SAM" id="MobiDB-lite"/>
    </source>
</evidence>
<evidence type="ECO:0000313" key="4">
    <source>
        <dbReference type="EMBL" id="AKT39200.1"/>
    </source>
</evidence>
<accession>A0A0K1EEA7</accession>
<dbReference type="STRING" id="52.CMC5_033490"/>
<feature type="region of interest" description="Disordered" evidence="1">
    <location>
        <begin position="704"/>
        <end position="724"/>
    </location>
</feature>
<dbReference type="Pfam" id="PF07090">
    <property type="entry name" value="GATase1_like"/>
    <property type="match status" value="1"/>
</dbReference>
<sequence>MSERFSLTGDLSPAVVIVTCALAALSLVLLGVELFRRRQAGRGVGVIVGSGVVAVLALLLSVLRPVVVSSRSHTMGPRVVVLTDLSRSMDLPGVGGTRREVAKEALEALGRREGVRLSVFGFGEGAPVPLSRTGGREGGAPTPPSDVAPSGSASAGAVASASPIAPAPTAVRPALRSDLGAALEAIARAPDERPAAIVVISDGRLDRPAAEGAGEAVRGALEPLSGGVSGTGGGVALPPVHTVEVASASPADASVRAVRTAGAAVAHQPVALRVEIGCAGGLDCEGSIPVAARELREEGEPIPLARGEARIEGGAGVVELPITLDRAGTRILEVKIQAPPGDTLPENDTRYVAVDVARDRIRVLHVAGRPTYDVRALRMWLKSDASVDVVAFFILRTPTDKVKALADELALIPFPVDELFSIHLPSFDAVVLQDFDAEPYGLTKHLPALGRYVDRGGGLIMVGGPNAFVAGNYARSAVARVLPVSLDIGQTQDIDAASFTPRLTPAGQVAPVLKPLLGLIGAELPEMPGTSVVGDAMPGASVLLTHPARKTARGAPMPVLALGEHGSGRTIALTVDGSHRLLFSAFAQNSAGRAHGAFWDALLGWLMRDPRFEPATIAPKGGCIAGEPTTLLLRTLGLGLGSGSGEAGAAPAEAVVTIKRLGSGEEVRTLRAKIRAEGEGIELDAGVLEPGGYAATVEVVQSGGATGAEPEGATPTLSKGPATRRDFACERGGEEWADPRPDRERLQAIAEATGGKAVMAADAGALPLPEGTQVLAERQVRALLPPWVWTLVAAAALGAHWITRRRAGLS</sequence>
<evidence type="ECO:0000256" key="2">
    <source>
        <dbReference type="SAM" id="Phobius"/>
    </source>
</evidence>
<dbReference type="PANTHER" id="PTHR37947">
    <property type="entry name" value="BLL2462 PROTEIN"/>
    <property type="match status" value="1"/>
</dbReference>
<feature type="domain" description="Putative glutamine amidotransferase" evidence="3">
    <location>
        <begin position="446"/>
        <end position="607"/>
    </location>
</feature>
<dbReference type="AlphaFoldDB" id="A0A0K1EEA7"/>
<feature type="region of interest" description="Disordered" evidence="1">
    <location>
        <begin position="128"/>
        <end position="155"/>
    </location>
</feature>
<proteinExistence type="predicted"/>
<gene>
    <name evidence="4" type="ORF">CMC5_033490</name>
</gene>
<dbReference type="SUPFAM" id="SSF53300">
    <property type="entry name" value="vWA-like"/>
    <property type="match status" value="1"/>
</dbReference>
<dbReference type="InterPro" id="IPR010768">
    <property type="entry name" value="GATase1-like"/>
</dbReference>
<evidence type="ECO:0000259" key="3">
    <source>
        <dbReference type="Pfam" id="PF07090"/>
    </source>
</evidence>
<dbReference type="PANTHER" id="PTHR37947:SF1">
    <property type="entry name" value="BLL2462 PROTEIN"/>
    <property type="match status" value="1"/>
</dbReference>
<protein>
    <recommendedName>
        <fullName evidence="3">Putative glutamine amidotransferase domain-containing protein</fullName>
    </recommendedName>
</protein>
<dbReference type="RefSeq" id="WP_050431334.1">
    <property type="nucleotide sequence ID" value="NZ_CP012159.1"/>
</dbReference>
<evidence type="ECO:0000313" key="5">
    <source>
        <dbReference type="Proteomes" id="UP000067626"/>
    </source>
</evidence>
<dbReference type="Gene3D" id="3.40.50.410">
    <property type="entry name" value="von Willebrand factor, type A domain"/>
    <property type="match status" value="1"/>
</dbReference>
<feature type="compositionally biased region" description="Low complexity" evidence="1">
    <location>
        <begin position="707"/>
        <end position="716"/>
    </location>
</feature>
<dbReference type="SUPFAM" id="SSF52317">
    <property type="entry name" value="Class I glutamine amidotransferase-like"/>
    <property type="match status" value="1"/>
</dbReference>
<keyword evidence="5" id="KW-1185">Reference proteome</keyword>
<keyword evidence="2" id="KW-0812">Transmembrane</keyword>
<feature type="transmembrane region" description="Helical" evidence="2">
    <location>
        <begin position="44"/>
        <end position="63"/>
    </location>
</feature>
<dbReference type="KEGG" id="ccro:CMC5_033490"/>